<dbReference type="SUPFAM" id="SSF52922">
    <property type="entry name" value="TK C-terminal domain-like"/>
    <property type="match status" value="1"/>
</dbReference>
<dbReference type="SUPFAM" id="SSF52518">
    <property type="entry name" value="Thiamin diphosphate-binding fold (THDP-binding)"/>
    <property type="match status" value="1"/>
</dbReference>
<dbReference type="Pfam" id="PF17147">
    <property type="entry name" value="PFOR_II"/>
    <property type="match status" value="1"/>
</dbReference>
<feature type="domain" description="Pyruvate flavodoxin/ferredoxin oxidoreductase pyrimidine binding" evidence="2">
    <location>
        <begin position="15"/>
        <end position="233"/>
    </location>
</feature>
<keyword evidence="1" id="KW-0560">Oxidoreductase</keyword>
<dbReference type="Gene3D" id="3.40.50.920">
    <property type="match status" value="1"/>
</dbReference>
<dbReference type="FunFam" id="3.40.50.920:FF:000010">
    <property type="entry name" value="Pyruvate ferredoxin oxidoreductase, alpha subunit"/>
    <property type="match status" value="1"/>
</dbReference>
<protein>
    <submittedName>
        <fullName evidence="4">Pyruvate ferredoxin oxidoreductase</fullName>
    </submittedName>
</protein>
<evidence type="ECO:0000313" key="4">
    <source>
        <dbReference type="EMBL" id="MBN1572505.1"/>
    </source>
</evidence>
<dbReference type="Proteomes" id="UP000809273">
    <property type="component" value="Unassembled WGS sequence"/>
</dbReference>
<organism evidence="4 5">
    <name type="scientific">Candidatus Zymogenus saltonus</name>
    <dbReference type="NCBI Taxonomy" id="2844893"/>
    <lineage>
        <taxon>Bacteria</taxon>
        <taxon>Deltaproteobacteria</taxon>
        <taxon>Candidatus Zymogenia</taxon>
        <taxon>Candidatus Zymogeniales</taxon>
        <taxon>Candidatus Zymogenaceae</taxon>
        <taxon>Candidatus Zymogenus</taxon>
    </lineage>
</organism>
<evidence type="ECO:0000259" key="2">
    <source>
        <dbReference type="Pfam" id="PF01855"/>
    </source>
</evidence>
<dbReference type="PANTHER" id="PTHR32154:SF0">
    <property type="entry name" value="PYRUVATE-FLAVODOXIN OXIDOREDUCTASE-RELATED"/>
    <property type="match status" value="1"/>
</dbReference>
<comment type="caution">
    <text evidence="4">The sequence shown here is derived from an EMBL/GenBank/DDBJ whole genome shotgun (WGS) entry which is preliminary data.</text>
</comment>
<reference evidence="4" key="2">
    <citation type="submission" date="2021-01" db="EMBL/GenBank/DDBJ databases">
        <authorList>
            <person name="Hahn C.R."/>
            <person name="Youssef N.H."/>
            <person name="Elshahed M."/>
        </authorList>
    </citation>
    <scope>NUCLEOTIDE SEQUENCE</scope>
    <source>
        <strain evidence="4">Zod_Metabat.24</strain>
    </source>
</reference>
<dbReference type="AlphaFoldDB" id="A0A9D8KE12"/>
<dbReference type="GO" id="GO:0006979">
    <property type="term" value="P:response to oxidative stress"/>
    <property type="evidence" value="ECO:0007669"/>
    <property type="project" value="TreeGrafter"/>
</dbReference>
<dbReference type="FunFam" id="3.40.50.970:FF:000012">
    <property type="entry name" value="Pyruvate:ferredoxin (Flavodoxin) oxidoreductase"/>
    <property type="match status" value="1"/>
</dbReference>
<proteinExistence type="predicted"/>
<dbReference type="InterPro" id="IPR029061">
    <property type="entry name" value="THDP-binding"/>
</dbReference>
<dbReference type="GO" id="GO:0019752">
    <property type="term" value="P:carboxylic acid metabolic process"/>
    <property type="evidence" value="ECO:0007669"/>
    <property type="project" value="UniProtKB-ARBA"/>
</dbReference>
<reference evidence="4" key="1">
    <citation type="journal article" date="2021" name="Environ. Microbiol.">
        <title>Genomic characterization of three novel Desulfobacterota classes expand the metabolic and phylogenetic diversity of the phylum.</title>
        <authorList>
            <person name="Murphy C.L."/>
            <person name="Biggerstaff J."/>
            <person name="Eichhorn A."/>
            <person name="Ewing E."/>
            <person name="Shahan R."/>
            <person name="Soriano D."/>
            <person name="Stewart S."/>
            <person name="VanMol K."/>
            <person name="Walker R."/>
            <person name="Walters P."/>
            <person name="Elshahed M.S."/>
            <person name="Youssef N.H."/>
        </authorList>
    </citation>
    <scope>NUCLEOTIDE SEQUENCE</scope>
    <source>
        <strain evidence="4">Zod_Metabat.24</strain>
    </source>
</reference>
<feature type="domain" description="Pyruvate:ferredoxin oxidoreductase core" evidence="3">
    <location>
        <begin position="257"/>
        <end position="364"/>
    </location>
</feature>
<dbReference type="InterPro" id="IPR033412">
    <property type="entry name" value="PFOR_II"/>
</dbReference>
<dbReference type="InterPro" id="IPR050722">
    <property type="entry name" value="Pyruvate:ferred/Flavod_OxRd"/>
</dbReference>
<dbReference type="EMBL" id="JAFGIX010000023">
    <property type="protein sequence ID" value="MBN1572505.1"/>
    <property type="molecule type" value="Genomic_DNA"/>
</dbReference>
<keyword evidence="4" id="KW-0670">Pyruvate</keyword>
<dbReference type="Gene3D" id="3.40.50.970">
    <property type="match status" value="1"/>
</dbReference>
<dbReference type="PANTHER" id="PTHR32154">
    <property type="entry name" value="PYRUVATE-FLAVODOXIN OXIDOREDUCTASE-RELATED"/>
    <property type="match status" value="1"/>
</dbReference>
<dbReference type="Pfam" id="PF01855">
    <property type="entry name" value="POR_N"/>
    <property type="match status" value="1"/>
</dbReference>
<dbReference type="InterPro" id="IPR009014">
    <property type="entry name" value="Transketo_C/PFOR_II"/>
</dbReference>
<accession>A0A9D8KE12</accession>
<name>A0A9D8KE12_9DELT</name>
<dbReference type="InterPro" id="IPR002880">
    <property type="entry name" value="Pyrv_Fd/Flavodoxin_OxRdtase_N"/>
</dbReference>
<dbReference type="CDD" id="cd07034">
    <property type="entry name" value="TPP_PYR_PFOR_IOR-alpha_like"/>
    <property type="match status" value="1"/>
</dbReference>
<evidence type="ECO:0000256" key="1">
    <source>
        <dbReference type="ARBA" id="ARBA00023002"/>
    </source>
</evidence>
<sequence>MKMLMEGNHAVSWGVMLSRVQVLPVYPITPQTHISEALADFVAEGRLDARYIKVESEHSAMAACIGASTANARAFTATSSQGLALMHEMLHWAAGARLPIVMANVNRAIGSPWNIWNDQSDSMSQRDTGWLQFYAEDNQECLDSIILAYMVSEAVLVPSMVVLDAFILSHTQEAVEIPEAGDVDAILPTLANPNAIDIDVPRAYSPVVAPDNFTEVKYKQYRASEDAIKTIEEAGAKFKDAFGRDYPLVSPYMMDDAKAVLVAAGAVTGTVRKAVDALRREGKKAGMLKIRTFRPFPRDRVREVLQGVPNVGVLDKSVFPGAGGPIAQEVRASLYYSGKSNGGTPRVTGFVGGLGGRDITVSDVAHAFETIMKGKGTDDPIFLGLKK</sequence>
<dbReference type="GO" id="GO:0016903">
    <property type="term" value="F:oxidoreductase activity, acting on the aldehyde or oxo group of donors"/>
    <property type="evidence" value="ECO:0007669"/>
    <property type="project" value="UniProtKB-ARBA"/>
</dbReference>
<gene>
    <name evidence="4" type="primary">porA</name>
    <name evidence="4" type="ORF">JW984_04830</name>
</gene>
<evidence type="ECO:0000259" key="3">
    <source>
        <dbReference type="Pfam" id="PF17147"/>
    </source>
</evidence>
<evidence type="ECO:0000313" key="5">
    <source>
        <dbReference type="Proteomes" id="UP000809273"/>
    </source>
</evidence>